<dbReference type="EMBL" id="CP067977">
    <property type="protein sequence ID" value="QQQ18184.1"/>
    <property type="molecule type" value="Genomic_DNA"/>
</dbReference>
<keyword evidence="4" id="KW-1185">Reference proteome</keyword>
<gene>
    <name evidence="3" type="ORF">JIP62_12855</name>
</gene>
<dbReference type="Proteomes" id="UP000595448">
    <property type="component" value="Chromosome"/>
</dbReference>
<name>A0ABX7BKT5_9CAUL</name>
<feature type="signal peptide" evidence="1">
    <location>
        <begin position="1"/>
        <end position="22"/>
    </location>
</feature>
<keyword evidence="1" id="KW-0732">Signal</keyword>
<evidence type="ECO:0000313" key="4">
    <source>
        <dbReference type="Proteomes" id="UP000595448"/>
    </source>
</evidence>
<sequence length="197" mass="19513">MRVSTLLAATASVALISGAAAAAPAAVATAAVSAPQDAAYTDAELKGYATAMARIAPIAQSLNGAAPNADQQAQMAAAVSESGLTIEKFNEISNAVGADPELGARAELAAATPSPAGSVGAGVTDTEADQFGAAMVQLQAVLATVQGGTPTPEQQAQMAAIVEGSGLSVERFNEISNAVAQDAHLRARVSLADARRN</sequence>
<evidence type="ECO:0000256" key="1">
    <source>
        <dbReference type="SAM" id="SignalP"/>
    </source>
</evidence>
<reference evidence="3 4" key="1">
    <citation type="submission" date="2021-01" db="EMBL/GenBank/DDBJ databases">
        <title>Brevundimonas vitis sp. nov., an bacterium isolated from grape (Vitis vinifera).</title>
        <authorList>
            <person name="Jiang L."/>
            <person name="Lee J."/>
        </authorList>
    </citation>
    <scope>NUCLEOTIDE SEQUENCE [LARGE SCALE GENOMIC DNA]</scope>
    <source>
        <strain evidence="3 4">GRTSA-9</strain>
    </source>
</reference>
<evidence type="ECO:0000259" key="2">
    <source>
        <dbReference type="Pfam" id="PF13767"/>
    </source>
</evidence>
<dbReference type="Pfam" id="PF13767">
    <property type="entry name" value="DUF4168"/>
    <property type="match status" value="2"/>
</dbReference>
<feature type="domain" description="DUF4168" evidence="2">
    <location>
        <begin position="70"/>
        <end position="105"/>
    </location>
</feature>
<feature type="domain" description="DUF4168" evidence="2">
    <location>
        <begin position="154"/>
        <end position="189"/>
    </location>
</feature>
<accession>A0ABX7BKT5</accession>
<feature type="chain" id="PRO_5046955892" evidence="1">
    <location>
        <begin position="23"/>
        <end position="197"/>
    </location>
</feature>
<evidence type="ECO:0000313" key="3">
    <source>
        <dbReference type="EMBL" id="QQQ18184.1"/>
    </source>
</evidence>
<protein>
    <submittedName>
        <fullName evidence="3">DUF4168 domain-containing protein</fullName>
    </submittedName>
</protein>
<dbReference type="RefSeq" id="WP_201102556.1">
    <property type="nucleotide sequence ID" value="NZ_CP067977.1"/>
</dbReference>
<organism evidence="3 4">
    <name type="scientific">Brevundimonas vitisensis</name>
    <dbReference type="NCBI Taxonomy" id="2800818"/>
    <lineage>
        <taxon>Bacteria</taxon>
        <taxon>Pseudomonadati</taxon>
        <taxon>Pseudomonadota</taxon>
        <taxon>Alphaproteobacteria</taxon>
        <taxon>Caulobacterales</taxon>
        <taxon>Caulobacteraceae</taxon>
        <taxon>Brevundimonas</taxon>
    </lineage>
</organism>
<dbReference type="InterPro" id="IPR025433">
    <property type="entry name" value="DUF4168"/>
</dbReference>
<proteinExistence type="predicted"/>